<feature type="domain" description="Glucose-methanol-choline oxidoreductase N-terminal" evidence="7">
    <location>
        <begin position="81"/>
        <end position="104"/>
    </location>
</feature>
<dbReference type="PIRSF" id="PIRSF000137">
    <property type="entry name" value="Alcohol_oxidase"/>
    <property type="match status" value="1"/>
</dbReference>
<keyword evidence="3 6" id="KW-0285">Flavoprotein</keyword>
<comment type="caution">
    <text evidence="9">The sequence shown here is derived from an EMBL/GenBank/DDBJ whole genome shotgun (WGS) entry which is preliminary data.</text>
</comment>
<dbReference type="InterPro" id="IPR036188">
    <property type="entry name" value="FAD/NAD-bd_sf"/>
</dbReference>
<dbReference type="PANTHER" id="PTHR11552">
    <property type="entry name" value="GLUCOSE-METHANOL-CHOLINE GMC OXIDOREDUCTASE"/>
    <property type="match status" value="1"/>
</dbReference>
<dbReference type="Pfam" id="PF05199">
    <property type="entry name" value="GMC_oxred_C"/>
    <property type="match status" value="1"/>
</dbReference>
<dbReference type="Proteomes" id="UP000721844">
    <property type="component" value="Unassembled WGS sequence"/>
</dbReference>
<dbReference type="Pfam" id="PF00732">
    <property type="entry name" value="GMC_oxred_N"/>
    <property type="match status" value="1"/>
</dbReference>
<evidence type="ECO:0000259" key="7">
    <source>
        <dbReference type="PROSITE" id="PS00623"/>
    </source>
</evidence>
<feature type="domain" description="Glucose-methanol-choline oxidoreductase N-terminal" evidence="8">
    <location>
        <begin position="255"/>
        <end position="269"/>
    </location>
</feature>
<dbReference type="EC" id="1.1.99.1" evidence="9"/>
<feature type="binding site" evidence="5">
    <location>
        <position position="83"/>
    </location>
    <ligand>
        <name>FAD</name>
        <dbReference type="ChEBI" id="CHEBI:57692"/>
    </ligand>
</feature>
<dbReference type="PROSITE" id="PS00624">
    <property type="entry name" value="GMC_OXRED_2"/>
    <property type="match status" value="1"/>
</dbReference>
<accession>A0A963Z3L7</accession>
<comment type="cofactor">
    <cofactor evidence="1 5">
        <name>FAD</name>
        <dbReference type="ChEBI" id="CHEBI:57692"/>
    </cofactor>
</comment>
<dbReference type="PANTHER" id="PTHR11552:SF147">
    <property type="entry name" value="CHOLINE DEHYDROGENASE, MITOCHONDRIAL"/>
    <property type="match status" value="1"/>
</dbReference>
<dbReference type="Gene3D" id="3.30.560.10">
    <property type="entry name" value="Glucose Oxidase, domain 3"/>
    <property type="match status" value="1"/>
</dbReference>
<evidence type="ECO:0000256" key="3">
    <source>
        <dbReference type="ARBA" id="ARBA00022630"/>
    </source>
</evidence>
<evidence type="ECO:0000259" key="8">
    <source>
        <dbReference type="PROSITE" id="PS00624"/>
    </source>
</evidence>
<dbReference type="RefSeq" id="WP_227308076.1">
    <property type="nucleotide sequence ID" value="NZ_JAESVA010000004.1"/>
</dbReference>
<evidence type="ECO:0000256" key="4">
    <source>
        <dbReference type="ARBA" id="ARBA00022827"/>
    </source>
</evidence>
<dbReference type="NCBIfam" id="NF002550">
    <property type="entry name" value="PRK02106.1"/>
    <property type="match status" value="1"/>
</dbReference>
<dbReference type="InterPro" id="IPR012132">
    <property type="entry name" value="GMC_OxRdtase"/>
</dbReference>
<dbReference type="InterPro" id="IPR000172">
    <property type="entry name" value="GMC_OxRdtase_N"/>
</dbReference>
<dbReference type="SUPFAM" id="SSF51905">
    <property type="entry name" value="FAD/NAD(P)-binding domain"/>
    <property type="match status" value="1"/>
</dbReference>
<protein>
    <submittedName>
        <fullName evidence="9">Choline dehydrogenase</fullName>
        <ecNumber evidence="9">1.1.99.1</ecNumber>
    </submittedName>
</protein>
<sequence length="530" mass="57246">MADAEFIVVGAGAAGCLLANRLSANPANRVILLEAGGRDSNPLISVPLLAGYLYYVKSLNWDCRTEPEPGLGGRSLVWPRGRVLGGSTAINGMMYMRGHRADYDGWAELGLDGWGYEDVLPLFRAFERNASHPDGEHWHGRSGELFTEKASGANPLYAAWLQAAAEAGLPLNEDHNGAEQEGLGLYDFNIDKGRRVSAATAFLRPIEKRPNLRIVTRAQVTGLNFDGTSCTGVTYQQHGRSHHIAATREVALCGGAINSPQLLQLSGIGDPAQLQAHGIAVRLDRPQVGQNLQDHLSVYIHHRCLQPVTLFGLFRPDRAALAIGRAMLTGTGPGASLPLEAGGFLRTRTELAIPDIHMTFIPGLSLEATRAGQREHGFLTSFYQLRPHSRGHVTLRSADPLAPARVFANYLAHDEDRRVMRDGIGIARRIAEQSALDRYRGAEISPGLDRQTEEALDDWVSRTAGTTFHPVGTCRMGADDDAVLDAALRVRGIGNLRVVDASAMPLMIGGNTSVPTMMIAEKAGRLMLGA</sequence>
<evidence type="ECO:0000256" key="5">
    <source>
        <dbReference type="PIRSR" id="PIRSR000137-2"/>
    </source>
</evidence>
<dbReference type="AlphaFoldDB" id="A0A963Z3L7"/>
<organism evidence="9 10">
    <name type="scientific">Acidisoma cellulosilyticum</name>
    <dbReference type="NCBI Taxonomy" id="2802395"/>
    <lineage>
        <taxon>Bacteria</taxon>
        <taxon>Pseudomonadati</taxon>
        <taxon>Pseudomonadota</taxon>
        <taxon>Alphaproteobacteria</taxon>
        <taxon>Acetobacterales</taxon>
        <taxon>Acidocellaceae</taxon>
        <taxon>Acidisoma</taxon>
    </lineage>
</organism>
<keyword evidence="10" id="KW-1185">Reference proteome</keyword>
<reference evidence="9 10" key="1">
    <citation type="journal article" date="2021" name="Microorganisms">
        <title>Acidisoma silvae sp. nov. and Acidisomacellulosilytica sp. nov., Two Acidophilic Bacteria Isolated from Decaying Wood, Hydrolyzing Cellulose and Producing Poly-3-hydroxybutyrate.</title>
        <authorList>
            <person name="Mieszkin S."/>
            <person name="Pouder E."/>
            <person name="Uroz S."/>
            <person name="Simon-Colin C."/>
            <person name="Alain K."/>
        </authorList>
    </citation>
    <scope>NUCLEOTIDE SEQUENCE [LARGE SCALE GENOMIC DNA]</scope>
    <source>
        <strain evidence="9 10">HW T5.17</strain>
    </source>
</reference>
<evidence type="ECO:0000256" key="1">
    <source>
        <dbReference type="ARBA" id="ARBA00001974"/>
    </source>
</evidence>
<gene>
    <name evidence="9" type="ORF">ACELLULO517_14240</name>
</gene>
<evidence type="ECO:0000313" key="10">
    <source>
        <dbReference type="Proteomes" id="UP000721844"/>
    </source>
</evidence>
<proteinExistence type="inferred from homology"/>
<keyword evidence="9" id="KW-0560">Oxidoreductase</keyword>
<dbReference type="PROSITE" id="PS00623">
    <property type="entry name" value="GMC_OXRED_1"/>
    <property type="match status" value="1"/>
</dbReference>
<evidence type="ECO:0000256" key="6">
    <source>
        <dbReference type="RuleBase" id="RU003968"/>
    </source>
</evidence>
<dbReference type="InterPro" id="IPR007867">
    <property type="entry name" value="GMC_OxRtase_C"/>
</dbReference>
<evidence type="ECO:0000313" key="9">
    <source>
        <dbReference type="EMBL" id="MCB8881405.1"/>
    </source>
</evidence>
<dbReference type="SUPFAM" id="SSF54373">
    <property type="entry name" value="FAD-linked reductases, C-terminal domain"/>
    <property type="match status" value="1"/>
</dbReference>
<feature type="binding site" evidence="5">
    <location>
        <position position="220"/>
    </location>
    <ligand>
        <name>FAD</name>
        <dbReference type="ChEBI" id="CHEBI:57692"/>
    </ligand>
</feature>
<keyword evidence="4 5" id="KW-0274">FAD</keyword>
<comment type="similarity">
    <text evidence="2 6">Belongs to the GMC oxidoreductase family.</text>
</comment>
<dbReference type="GO" id="GO:0008812">
    <property type="term" value="F:choline dehydrogenase activity"/>
    <property type="evidence" value="ECO:0007669"/>
    <property type="project" value="UniProtKB-EC"/>
</dbReference>
<name>A0A963Z3L7_9PROT</name>
<evidence type="ECO:0000256" key="2">
    <source>
        <dbReference type="ARBA" id="ARBA00010790"/>
    </source>
</evidence>
<dbReference type="EMBL" id="JAESVA010000004">
    <property type="protein sequence ID" value="MCB8881405.1"/>
    <property type="molecule type" value="Genomic_DNA"/>
</dbReference>
<dbReference type="Gene3D" id="3.50.50.60">
    <property type="entry name" value="FAD/NAD(P)-binding domain"/>
    <property type="match status" value="1"/>
</dbReference>
<dbReference type="GO" id="GO:0050660">
    <property type="term" value="F:flavin adenine dinucleotide binding"/>
    <property type="evidence" value="ECO:0007669"/>
    <property type="project" value="InterPro"/>
</dbReference>